<accession>A0A1M6EZ49</accession>
<keyword evidence="1" id="KW-0472">Membrane</keyword>
<dbReference type="Proteomes" id="UP000184310">
    <property type="component" value="Unassembled WGS sequence"/>
</dbReference>
<dbReference type="EMBL" id="FQZB01000005">
    <property type="protein sequence ID" value="SHI90671.1"/>
    <property type="molecule type" value="Genomic_DNA"/>
</dbReference>
<dbReference type="PANTHER" id="PTHR35531:SF1">
    <property type="entry name" value="INNER MEMBRANE PROTEIN YBCI-RELATED"/>
    <property type="match status" value="1"/>
</dbReference>
<proteinExistence type="predicted"/>
<dbReference type="InterPro" id="IPR007404">
    <property type="entry name" value="YdjM-like"/>
</dbReference>
<evidence type="ECO:0000313" key="2">
    <source>
        <dbReference type="EMBL" id="SHI90671.1"/>
    </source>
</evidence>
<protein>
    <submittedName>
        <fullName evidence="2">Inner membrane protein</fullName>
    </submittedName>
</protein>
<sequence length="172" mass="19112">MDYKTHRIGGICSGIIFSSVQISTVNTSDKIVYSGAIILGAAIGSLIPDLDHPKSVVGKRFKPVSKGINKAFGHRGITHSPIALIFYTLLMLRLTSTYNQYYEIVLHYIAIGSAIGYLSHLFLDMLTLGGIPLFYPLSKKHFNLARFKTDRDYYIVSFLCIAGTILTLTYLK</sequence>
<dbReference type="STRING" id="1121302.SAMN02745163_00989"/>
<dbReference type="RefSeq" id="WP_072985561.1">
    <property type="nucleotide sequence ID" value="NZ_FQZB01000005.1"/>
</dbReference>
<dbReference type="OrthoDB" id="5459053at2"/>
<keyword evidence="3" id="KW-1185">Reference proteome</keyword>
<feature type="transmembrane region" description="Helical" evidence="1">
    <location>
        <begin position="104"/>
        <end position="133"/>
    </location>
</feature>
<keyword evidence="1" id="KW-0812">Transmembrane</keyword>
<organism evidence="2 3">
    <name type="scientific">Clostridium cavendishii DSM 21758</name>
    <dbReference type="NCBI Taxonomy" id="1121302"/>
    <lineage>
        <taxon>Bacteria</taxon>
        <taxon>Bacillati</taxon>
        <taxon>Bacillota</taxon>
        <taxon>Clostridia</taxon>
        <taxon>Eubacteriales</taxon>
        <taxon>Clostridiaceae</taxon>
        <taxon>Clostridium</taxon>
    </lineage>
</organism>
<dbReference type="AlphaFoldDB" id="A0A1M6EZ49"/>
<dbReference type="PANTHER" id="PTHR35531">
    <property type="entry name" value="INNER MEMBRANE PROTEIN YBCI-RELATED"/>
    <property type="match status" value="1"/>
</dbReference>
<feature type="transmembrane region" description="Helical" evidence="1">
    <location>
        <begin position="153"/>
        <end position="171"/>
    </location>
</feature>
<keyword evidence="1" id="KW-1133">Transmembrane helix</keyword>
<gene>
    <name evidence="2" type="ORF">SAMN02745163_00989</name>
</gene>
<evidence type="ECO:0000256" key="1">
    <source>
        <dbReference type="SAM" id="Phobius"/>
    </source>
</evidence>
<feature type="transmembrane region" description="Helical" evidence="1">
    <location>
        <begin position="31"/>
        <end position="51"/>
    </location>
</feature>
<evidence type="ECO:0000313" key="3">
    <source>
        <dbReference type="Proteomes" id="UP000184310"/>
    </source>
</evidence>
<reference evidence="2 3" key="1">
    <citation type="submission" date="2016-11" db="EMBL/GenBank/DDBJ databases">
        <authorList>
            <person name="Jaros S."/>
            <person name="Januszkiewicz K."/>
            <person name="Wedrychowicz H."/>
        </authorList>
    </citation>
    <scope>NUCLEOTIDE SEQUENCE [LARGE SCALE GENOMIC DNA]</scope>
    <source>
        <strain evidence="2 3">DSM 21758</strain>
    </source>
</reference>
<name>A0A1M6EZ49_9CLOT</name>
<feature type="transmembrane region" description="Helical" evidence="1">
    <location>
        <begin position="72"/>
        <end position="92"/>
    </location>
</feature>
<dbReference type="Pfam" id="PF04307">
    <property type="entry name" value="YdjM"/>
    <property type="match status" value="1"/>
</dbReference>